<evidence type="ECO:0000256" key="7">
    <source>
        <dbReference type="ARBA" id="ARBA00022755"/>
    </source>
</evidence>
<dbReference type="EMBL" id="AE014184">
    <property type="protein sequence ID" value="AAO44172.1"/>
    <property type="molecule type" value="Genomic_DNA"/>
</dbReference>
<evidence type="ECO:0000256" key="10">
    <source>
        <dbReference type="ARBA" id="ARBA00023027"/>
    </source>
</evidence>
<dbReference type="Proteomes" id="UP000002200">
    <property type="component" value="Chromosome"/>
</dbReference>
<comment type="subunit">
    <text evidence="3 13">Homotetramer.</text>
</comment>
<name>Q83H00_TROWT</name>
<dbReference type="EC" id="1.1.1.205" evidence="13 19"/>
<dbReference type="InterPro" id="IPR000644">
    <property type="entry name" value="CBS_dom"/>
</dbReference>
<organism evidence="21 22">
    <name type="scientific">Tropheryma whipplei (strain Twist)</name>
    <name type="common">Whipple's bacillus</name>
    <dbReference type="NCBI Taxonomy" id="203267"/>
    <lineage>
        <taxon>Bacteria</taxon>
        <taxon>Bacillati</taxon>
        <taxon>Actinomycetota</taxon>
        <taxon>Actinomycetes</taxon>
        <taxon>Micrococcales</taxon>
        <taxon>Tropherymataceae</taxon>
        <taxon>Tropheryma</taxon>
    </lineage>
</organism>
<feature type="binding site" evidence="13">
    <location>
        <begin position="388"/>
        <end position="392"/>
    </location>
    <ligand>
        <name>IMP</name>
        <dbReference type="ChEBI" id="CHEBI:58053"/>
    </ligand>
</feature>
<evidence type="ECO:0000256" key="11">
    <source>
        <dbReference type="ARBA" id="ARBA00023122"/>
    </source>
</evidence>
<dbReference type="Pfam" id="PF00571">
    <property type="entry name" value="CBS"/>
    <property type="match status" value="2"/>
</dbReference>
<evidence type="ECO:0000313" key="22">
    <source>
        <dbReference type="Proteomes" id="UP000002200"/>
    </source>
</evidence>
<dbReference type="GO" id="GO:0006177">
    <property type="term" value="P:GMP biosynthetic process"/>
    <property type="evidence" value="ECO:0007669"/>
    <property type="project" value="UniProtKB-UniRule"/>
</dbReference>
<dbReference type="PANTHER" id="PTHR11911">
    <property type="entry name" value="INOSINE-5-MONOPHOSPHATE DEHYDROGENASE RELATED"/>
    <property type="match status" value="1"/>
</dbReference>
<keyword evidence="22" id="KW-1185">Reference proteome</keyword>
<evidence type="ECO:0000256" key="14">
    <source>
        <dbReference type="PIRSR" id="PIRSR000130-1"/>
    </source>
</evidence>
<feature type="binding site" description="in other chain" evidence="13 16">
    <location>
        <position position="308"/>
    </location>
    <ligand>
        <name>K(+)</name>
        <dbReference type="ChEBI" id="CHEBI:29103"/>
        <note>ligand shared between two tetrameric partners</note>
    </ligand>
</feature>
<feature type="binding site" evidence="13">
    <location>
        <position position="474"/>
    </location>
    <ligand>
        <name>K(+)</name>
        <dbReference type="ChEBI" id="CHEBI:29103"/>
        <note>ligand shared between two tetrameric partners</note>
    </ligand>
</feature>
<evidence type="ECO:0000259" key="20">
    <source>
        <dbReference type="PROSITE" id="PS51371"/>
    </source>
</evidence>
<comment type="pathway">
    <text evidence="13 19">Purine metabolism; XMP biosynthesis via de novo pathway; XMP from IMP: step 1/1.</text>
</comment>
<evidence type="ECO:0000256" key="19">
    <source>
        <dbReference type="RuleBase" id="RU003928"/>
    </source>
</evidence>
<keyword evidence="5" id="KW-0677">Repeat</keyword>
<comment type="cofactor">
    <cofactor evidence="1 13">
        <name>K(+)</name>
        <dbReference type="ChEBI" id="CHEBI:29103"/>
    </cofactor>
</comment>
<dbReference type="NCBIfam" id="TIGR01302">
    <property type="entry name" value="IMP_dehydrog"/>
    <property type="match status" value="1"/>
</dbReference>
<dbReference type="InterPro" id="IPR046342">
    <property type="entry name" value="CBS_dom_sf"/>
</dbReference>
<keyword evidence="4 13" id="KW-0479">Metal-binding</keyword>
<dbReference type="SMART" id="SM01240">
    <property type="entry name" value="IMPDH"/>
    <property type="match status" value="1"/>
</dbReference>
<dbReference type="SUPFAM" id="SSF51412">
    <property type="entry name" value="Inosine monophosphate dehydrogenase (IMPDH)"/>
    <property type="match status" value="1"/>
</dbReference>
<feature type="binding site" evidence="13">
    <location>
        <position position="420"/>
    </location>
    <ligand>
        <name>IMP</name>
        <dbReference type="ChEBI" id="CHEBI:58053"/>
    </ligand>
</feature>
<evidence type="ECO:0000256" key="4">
    <source>
        <dbReference type="ARBA" id="ARBA00022723"/>
    </source>
</evidence>
<keyword evidence="8 13" id="KW-0630">Potassium</keyword>
<dbReference type="InterPro" id="IPR015875">
    <property type="entry name" value="IMP_DH/GMP_Rdtase_CS"/>
</dbReference>
<evidence type="ECO:0000256" key="15">
    <source>
        <dbReference type="PIRSR" id="PIRSR000130-3"/>
    </source>
</evidence>
<feature type="binding site" evidence="13">
    <location>
        <begin position="364"/>
        <end position="365"/>
    </location>
    <ligand>
        <name>IMP</name>
        <dbReference type="ChEBI" id="CHEBI:58053"/>
    </ligand>
</feature>
<feature type="active site" description="Thioimidate intermediate" evidence="13 14">
    <location>
        <position position="311"/>
    </location>
</feature>
<evidence type="ECO:0000256" key="1">
    <source>
        <dbReference type="ARBA" id="ARBA00001958"/>
    </source>
</evidence>
<evidence type="ECO:0000256" key="8">
    <source>
        <dbReference type="ARBA" id="ARBA00022958"/>
    </source>
</evidence>
<protein>
    <recommendedName>
        <fullName evidence="13 19">Inosine-5'-monophosphate dehydrogenase</fullName>
        <shortName evidence="13">IMP dehydrogenase</shortName>
        <shortName evidence="13">IMPD</shortName>
        <shortName evidence="13">IMPDH</shortName>
        <ecNumber evidence="13 19">1.1.1.205</ecNumber>
    </recommendedName>
</protein>
<feature type="binding site" evidence="13">
    <location>
        <position position="476"/>
    </location>
    <ligand>
        <name>K(+)</name>
        <dbReference type="ChEBI" id="CHEBI:29103"/>
        <note>ligand shared between two tetrameric partners</note>
    </ligand>
</feature>
<dbReference type="PROSITE" id="PS51371">
    <property type="entry name" value="CBS"/>
    <property type="match status" value="2"/>
</dbReference>
<reference evidence="21 22" key="1">
    <citation type="journal article" date="2003" name="Genome Res.">
        <title>Tropheryma whipplei twist: a human pathogenic Actinobacteria with a reduced genome.</title>
        <authorList>
            <person name="Raoult D."/>
            <person name="Ogata H."/>
            <person name="Audic S."/>
            <person name="Robert C."/>
            <person name="Suhre K."/>
            <person name="Drancourt M."/>
            <person name="Claverie J.-M."/>
        </authorList>
    </citation>
    <scope>NUCLEOTIDE SEQUENCE [LARGE SCALE GENOMIC DNA]</scope>
    <source>
        <strain evidence="21 22">Twist</strain>
    </source>
</reference>
<evidence type="ECO:0000256" key="2">
    <source>
        <dbReference type="ARBA" id="ARBA00005502"/>
    </source>
</evidence>
<feature type="binding site" evidence="13">
    <location>
        <position position="252"/>
    </location>
    <ligand>
        <name>NAD(+)</name>
        <dbReference type="ChEBI" id="CHEBI:57540"/>
    </ligand>
</feature>
<dbReference type="InterPro" id="IPR001093">
    <property type="entry name" value="IMP_DH_GMPRt"/>
</dbReference>
<feature type="domain" description="CBS" evidence="20">
    <location>
        <begin position="95"/>
        <end position="151"/>
    </location>
</feature>
<evidence type="ECO:0000313" key="21">
    <source>
        <dbReference type="EMBL" id="AAO44172.1"/>
    </source>
</evidence>
<dbReference type="PIRSF" id="PIRSF000130">
    <property type="entry name" value="IMPDH"/>
    <property type="match status" value="1"/>
</dbReference>
<feature type="binding site" evidence="13 15">
    <location>
        <begin position="304"/>
        <end position="306"/>
    </location>
    <ligand>
        <name>NAD(+)</name>
        <dbReference type="ChEBI" id="CHEBI:57540"/>
    </ligand>
</feature>
<comment type="similarity">
    <text evidence="2 13 18">Belongs to the IMPDH/GMPR family.</text>
</comment>
<feature type="binding site" description="in other chain" evidence="13 16">
    <location>
        <position position="311"/>
    </location>
    <ligand>
        <name>K(+)</name>
        <dbReference type="ChEBI" id="CHEBI:29103"/>
        <note>ligand shared between two tetrameric partners</note>
    </ligand>
</feature>
<gene>
    <name evidence="21" type="primary">guaB1</name>
    <name evidence="13" type="synonym">guaB</name>
    <name evidence="21" type="ordered locus">TWT_075</name>
</gene>
<comment type="activity regulation">
    <text evidence="13">Mycophenolic acid (MPA) is a non-competitive inhibitor that prevents formation of the closed enzyme conformation by binding to the same site as the amobile flap. In contrast, mizoribine monophosphate (MZP) is a competitive inhibitor that induces the closed conformation. MPA is a potent inhibitor of mammalian IMPDHs but a poor inhibitor of the bacterial enzymes. MZP is a more potent inhibitor of bacterial IMPDH.</text>
</comment>
<dbReference type="OrthoDB" id="9805398at2"/>
<feature type="binding site" description="in other chain" evidence="13 16">
    <location>
        <position position="306"/>
    </location>
    <ligand>
        <name>K(+)</name>
        <dbReference type="ChEBI" id="CHEBI:29103"/>
        <note>ligand shared between two tetrameric partners</note>
    </ligand>
</feature>
<evidence type="ECO:0000256" key="13">
    <source>
        <dbReference type="HAMAP-Rule" id="MF_01964"/>
    </source>
</evidence>
<dbReference type="CDD" id="cd00381">
    <property type="entry name" value="IMPDH"/>
    <property type="match status" value="1"/>
</dbReference>
<dbReference type="AlphaFoldDB" id="Q83H00"/>
<keyword evidence="10 13" id="KW-0520">NAD</keyword>
<evidence type="ECO:0000256" key="3">
    <source>
        <dbReference type="ARBA" id="ARBA00011881"/>
    </source>
</evidence>
<evidence type="ECO:0000256" key="5">
    <source>
        <dbReference type="ARBA" id="ARBA00022737"/>
    </source>
</evidence>
<feature type="domain" description="CBS" evidence="20">
    <location>
        <begin position="158"/>
        <end position="215"/>
    </location>
</feature>
<dbReference type="HAMAP" id="MF_01964">
    <property type="entry name" value="IMPDH"/>
    <property type="match status" value="1"/>
</dbReference>
<dbReference type="PANTHER" id="PTHR11911:SF111">
    <property type="entry name" value="INOSINE-5'-MONOPHOSPHATE DEHYDROGENASE"/>
    <property type="match status" value="1"/>
</dbReference>
<accession>Q83H00</accession>
<comment type="catalytic activity">
    <reaction evidence="12 13 19">
        <text>IMP + NAD(+) + H2O = XMP + NADH + H(+)</text>
        <dbReference type="Rhea" id="RHEA:11708"/>
        <dbReference type="ChEBI" id="CHEBI:15377"/>
        <dbReference type="ChEBI" id="CHEBI:15378"/>
        <dbReference type="ChEBI" id="CHEBI:57464"/>
        <dbReference type="ChEBI" id="CHEBI:57540"/>
        <dbReference type="ChEBI" id="CHEBI:57945"/>
        <dbReference type="ChEBI" id="CHEBI:58053"/>
        <dbReference type="EC" id="1.1.1.205"/>
    </reaction>
</comment>
<evidence type="ECO:0000256" key="16">
    <source>
        <dbReference type="PIRSR" id="PIRSR000130-4"/>
    </source>
</evidence>
<dbReference type="KEGG" id="twh:TWT_075"/>
<comment type="function">
    <text evidence="13">Catalyzes the conversion of inosine 5'-phosphate (IMP) to xanthosine 5'-phosphate (XMP), the first committed and rate-limiting step in the de novo synthesis of guanine nucleotides, and therefore plays an important role in the regulation of cell growth.</text>
</comment>
<dbReference type="eggNOG" id="COG0516">
    <property type="taxonomic scope" value="Bacteria"/>
</dbReference>
<sequence>MHLHKLSGVGLTYDDVMLVPGRSDVLPSQVNFGSFLTRRIRLSAPLVSAAMDTVTESGMAVAMARLGGVGVIHRNMSIADQAEHVTRVKLSESGMITRPVSVSPDLTLEEVEQRCSRYKISGFPVVDEDNTLLGIVTSRDMWPYRHEHRASVRVSEVMTRSPLITASPNISSEEARDLLYKHRLEKLPLVDEHGRLFGLITVKDFVNRQRYPFATKDKNGCLIVGAAIGFFGDAYDRALALAAAGVDFIVVDTANGYSDGALKMINRLKNDSTFADIDIIGGNVATGDGAKALIDSGADAVKVGIGPGSICTTRVIAGVGVPQITAIYECAQTSSVPIIADGGLHYSGDIAKALVAGAKSVMLGGLLAGCDESPGELISRGGKQYKIYRGMGSAGAMQARASYSRDRYFQHDLDSHPIAEGVEGQVPHTGSVSTVFYQLLGGLRQSMFYVGCRDINELQDKGRFVRITSAGLKESHPHDIEMIVETPNYRT</sequence>
<dbReference type="InterPro" id="IPR013785">
    <property type="entry name" value="Aldolase_TIM"/>
</dbReference>
<dbReference type="Gene3D" id="3.20.20.70">
    <property type="entry name" value="Aldolase class I"/>
    <property type="match status" value="1"/>
</dbReference>
<evidence type="ECO:0000256" key="18">
    <source>
        <dbReference type="RuleBase" id="RU003927"/>
    </source>
</evidence>
<evidence type="ECO:0000256" key="9">
    <source>
        <dbReference type="ARBA" id="ARBA00023002"/>
    </source>
</evidence>
<feature type="binding site" evidence="13">
    <location>
        <position position="475"/>
    </location>
    <ligand>
        <name>K(+)</name>
        <dbReference type="ChEBI" id="CHEBI:29103"/>
        <note>ligand shared between two tetrameric partners</note>
    </ligand>
</feature>
<keyword evidence="6 13" id="KW-0332">GMP biosynthesis</keyword>
<dbReference type="GO" id="GO:0006183">
    <property type="term" value="P:GTP biosynthetic process"/>
    <property type="evidence" value="ECO:0007669"/>
    <property type="project" value="TreeGrafter"/>
</dbReference>
<dbReference type="Pfam" id="PF00478">
    <property type="entry name" value="IMPDH"/>
    <property type="match status" value="1"/>
</dbReference>
<feature type="binding site" evidence="13">
    <location>
        <begin position="341"/>
        <end position="343"/>
    </location>
    <ligand>
        <name>IMP</name>
        <dbReference type="ChEBI" id="CHEBI:58053"/>
    </ligand>
</feature>
<dbReference type="SUPFAM" id="SSF54631">
    <property type="entry name" value="CBS-domain pair"/>
    <property type="match status" value="1"/>
</dbReference>
<dbReference type="eggNOG" id="COG0517">
    <property type="taxonomic scope" value="Bacteria"/>
</dbReference>
<dbReference type="FunFam" id="3.20.20.70:FF:000003">
    <property type="entry name" value="GMP reductase"/>
    <property type="match status" value="1"/>
</dbReference>
<keyword evidence="11 17" id="KW-0129">CBS domain</keyword>
<dbReference type="GO" id="GO:0046872">
    <property type="term" value="F:metal ion binding"/>
    <property type="evidence" value="ECO:0007669"/>
    <property type="project" value="UniProtKB-UniRule"/>
</dbReference>
<dbReference type="InterPro" id="IPR005990">
    <property type="entry name" value="IMP_DH"/>
</dbReference>
<dbReference type="CDD" id="cd04601">
    <property type="entry name" value="CBS_pair_IMPDH"/>
    <property type="match status" value="1"/>
</dbReference>
<dbReference type="SMART" id="SM00116">
    <property type="entry name" value="CBS"/>
    <property type="match status" value="2"/>
</dbReference>
<feature type="active site" description="Proton acceptor" evidence="13 14">
    <location>
        <position position="407"/>
    </location>
</feature>
<evidence type="ECO:0000256" key="17">
    <source>
        <dbReference type="PROSITE-ProRule" id="PRU00703"/>
    </source>
</evidence>
<feature type="binding site" evidence="15">
    <location>
        <begin position="252"/>
        <end position="254"/>
    </location>
    <ligand>
        <name>NAD(+)</name>
        <dbReference type="ChEBI" id="CHEBI:57540"/>
    </ligand>
</feature>
<proteinExistence type="inferred from homology"/>
<evidence type="ECO:0000256" key="6">
    <source>
        <dbReference type="ARBA" id="ARBA00022749"/>
    </source>
</evidence>
<keyword evidence="9 13" id="KW-0560">Oxidoreductase</keyword>
<dbReference type="UniPathway" id="UPA00601">
    <property type="reaction ID" value="UER00295"/>
</dbReference>
<dbReference type="GO" id="GO:0003938">
    <property type="term" value="F:IMP dehydrogenase activity"/>
    <property type="evidence" value="ECO:0007669"/>
    <property type="project" value="UniProtKB-UniRule"/>
</dbReference>
<dbReference type="STRING" id="203267.TWT_075"/>
<keyword evidence="7 13" id="KW-0658">Purine biosynthesis</keyword>
<dbReference type="GO" id="GO:0000166">
    <property type="term" value="F:nucleotide binding"/>
    <property type="evidence" value="ECO:0007669"/>
    <property type="project" value="UniProtKB-UniRule"/>
</dbReference>
<dbReference type="RefSeq" id="WP_011102327.1">
    <property type="nucleotide sequence ID" value="NC_004572.3"/>
</dbReference>
<dbReference type="HOGENOM" id="CLU_022552_2_1_11"/>
<dbReference type="PROSITE" id="PS00487">
    <property type="entry name" value="IMP_DH_GMP_RED"/>
    <property type="match status" value="1"/>
</dbReference>
<comment type="caution">
    <text evidence="13">Lacks conserved residue(s) required for the propagation of feature annotation.</text>
</comment>
<feature type="binding site" evidence="13">
    <location>
        <position position="309"/>
    </location>
    <ligand>
        <name>IMP</name>
        <dbReference type="ChEBI" id="CHEBI:58053"/>
    </ligand>
</feature>
<evidence type="ECO:0000256" key="12">
    <source>
        <dbReference type="ARBA" id="ARBA00048028"/>
    </source>
</evidence>